<dbReference type="Proteomes" id="UP000735302">
    <property type="component" value="Unassembled WGS sequence"/>
</dbReference>
<keyword evidence="2" id="KW-1185">Reference proteome</keyword>
<dbReference type="AlphaFoldDB" id="A0AAV3Z7C0"/>
<evidence type="ECO:0000313" key="2">
    <source>
        <dbReference type="Proteomes" id="UP000735302"/>
    </source>
</evidence>
<dbReference type="EMBL" id="BLXT01002034">
    <property type="protein sequence ID" value="GFN90367.1"/>
    <property type="molecule type" value="Genomic_DNA"/>
</dbReference>
<reference evidence="1 2" key="1">
    <citation type="journal article" date="2021" name="Elife">
        <title>Chloroplast acquisition without the gene transfer in kleptoplastic sea slugs, Plakobranchus ocellatus.</title>
        <authorList>
            <person name="Maeda T."/>
            <person name="Takahashi S."/>
            <person name="Yoshida T."/>
            <person name="Shimamura S."/>
            <person name="Takaki Y."/>
            <person name="Nagai Y."/>
            <person name="Toyoda A."/>
            <person name="Suzuki Y."/>
            <person name="Arimoto A."/>
            <person name="Ishii H."/>
            <person name="Satoh N."/>
            <person name="Nishiyama T."/>
            <person name="Hasebe M."/>
            <person name="Maruyama T."/>
            <person name="Minagawa J."/>
            <person name="Obokata J."/>
            <person name="Shigenobu S."/>
        </authorList>
    </citation>
    <scope>NUCLEOTIDE SEQUENCE [LARGE SCALE GENOMIC DNA]</scope>
</reference>
<sequence>MQIWCAGRYQVILHSHCTKASRQNKFVVLQSCSKPGQIHVTSQSYYRKEQTSTNVYWSCLFYLCHEHVRNDSRCNMTSDLGSLLIAIKTSPVEEKTQLSELDPSPRWGLKELVGARQPLEVNKANSLNHKRNHQRKWIPSCVDAEEPKLGK</sequence>
<comment type="caution">
    <text evidence="1">The sequence shown here is derived from an EMBL/GenBank/DDBJ whole genome shotgun (WGS) entry which is preliminary data.</text>
</comment>
<evidence type="ECO:0008006" key="3">
    <source>
        <dbReference type="Google" id="ProtNLM"/>
    </source>
</evidence>
<gene>
    <name evidence="1" type="ORF">PoB_001687300</name>
</gene>
<organism evidence="1 2">
    <name type="scientific">Plakobranchus ocellatus</name>
    <dbReference type="NCBI Taxonomy" id="259542"/>
    <lineage>
        <taxon>Eukaryota</taxon>
        <taxon>Metazoa</taxon>
        <taxon>Spiralia</taxon>
        <taxon>Lophotrochozoa</taxon>
        <taxon>Mollusca</taxon>
        <taxon>Gastropoda</taxon>
        <taxon>Heterobranchia</taxon>
        <taxon>Euthyneura</taxon>
        <taxon>Panpulmonata</taxon>
        <taxon>Sacoglossa</taxon>
        <taxon>Placobranchoidea</taxon>
        <taxon>Plakobranchidae</taxon>
        <taxon>Plakobranchus</taxon>
    </lineage>
</organism>
<accession>A0AAV3Z7C0</accession>
<evidence type="ECO:0000313" key="1">
    <source>
        <dbReference type="EMBL" id="GFN90367.1"/>
    </source>
</evidence>
<proteinExistence type="predicted"/>
<protein>
    <recommendedName>
        <fullName evidence="3">FLYWCH-type domain-containing protein</fullName>
    </recommendedName>
</protein>
<name>A0AAV3Z7C0_9GAST</name>